<dbReference type="FunFam" id="3.40.50.300:FF:000102">
    <property type="entry name" value="RNA helicase, activating signal cointegrator 1"/>
    <property type="match status" value="1"/>
</dbReference>
<dbReference type="InterPro" id="IPR036388">
    <property type="entry name" value="WH-like_DNA-bd_sf"/>
</dbReference>
<dbReference type="RefSeq" id="XP_007412994.1">
    <property type="nucleotide sequence ID" value="XM_007412932.1"/>
</dbReference>
<dbReference type="FunFam" id="1.10.10.10:FF:000024">
    <property type="entry name" value="U5 small nuclear ribonucleoprotein helicase"/>
    <property type="match status" value="1"/>
</dbReference>
<dbReference type="GO" id="GO:0003676">
    <property type="term" value="F:nucleic acid binding"/>
    <property type="evidence" value="ECO:0007669"/>
    <property type="project" value="InterPro"/>
</dbReference>
<proteinExistence type="predicted"/>
<accession>F4RUR1</accession>
<dbReference type="InterPro" id="IPR036390">
    <property type="entry name" value="WH_DNA-bd_sf"/>
</dbReference>
<evidence type="ECO:0008006" key="9">
    <source>
        <dbReference type="Google" id="ProtNLM"/>
    </source>
</evidence>
<dbReference type="SMART" id="SM00490">
    <property type="entry name" value="HELICc"/>
    <property type="match status" value="1"/>
</dbReference>
<gene>
    <name evidence="7" type="ORF">MELLADRAFT_22327</name>
</gene>
<dbReference type="OrthoDB" id="5575at2759"/>
<dbReference type="Pfam" id="PF23445">
    <property type="entry name" value="WHD_SNRNP200"/>
    <property type="match status" value="1"/>
</dbReference>
<dbReference type="FunFam" id="1.10.3380.10:FF:000001">
    <property type="entry name" value="U5 small nuclear ribonucleoprotein helicase"/>
    <property type="match status" value="1"/>
</dbReference>
<evidence type="ECO:0000256" key="4">
    <source>
        <dbReference type="ARBA" id="ARBA00022840"/>
    </source>
</evidence>
<dbReference type="GO" id="GO:0005524">
    <property type="term" value="F:ATP binding"/>
    <property type="evidence" value="ECO:0007669"/>
    <property type="project" value="UniProtKB-KW"/>
</dbReference>
<feature type="non-terminal residue" evidence="7">
    <location>
        <position position="1"/>
    </location>
</feature>
<dbReference type="GeneID" id="18926888"/>
<dbReference type="STRING" id="747676.F4RUR1"/>
<dbReference type="AlphaFoldDB" id="F4RUR1"/>
<dbReference type="CDD" id="cd18020">
    <property type="entry name" value="DEXHc_ASCC3_1"/>
    <property type="match status" value="1"/>
</dbReference>
<dbReference type="SUPFAM" id="SSF46785">
    <property type="entry name" value="Winged helix' DNA-binding domain"/>
    <property type="match status" value="1"/>
</dbReference>
<evidence type="ECO:0000256" key="3">
    <source>
        <dbReference type="ARBA" id="ARBA00022806"/>
    </source>
</evidence>
<protein>
    <recommendedName>
        <fullName evidence="9">Sec63-domain-containing protein</fullName>
    </recommendedName>
</protein>
<dbReference type="SMART" id="SM00973">
    <property type="entry name" value="Sec63"/>
    <property type="match status" value="1"/>
</dbReference>
<feature type="domain" description="Helicase ATP-binding" evidence="5">
    <location>
        <begin position="49"/>
        <end position="243"/>
    </location>
</feature>
<dbReference type="InterPro" id="IPR011545">
    <property type="entry name" value="DEAD/DEAH_box_helicase_dom"/>
</dbReference>
<dbReference type="InterPro" id="IPR035892">
    <property type="entry name" value="C2_domain_sf"/>
</dbReference>
<dbReference type="PANTHER" id="PTHR47961:SF13">
    <property type="entry name" value="ACTIVATING SIGNAL COINTEGRATOR 1 COMPLEX SUBUNIT 3"/>
    <property type="match status" value="1"/>
</dbReference>
<dbReference type="SUPFAM" id="SSF81296">
    <property type="entry name" value="E set domains"/>
    <property type="match status" value="1"/>
</dbReference>
<reference evidence="8" key="1">
    <citation type="journal article" date="2011" name="Proc. Natl. Acad. Sci. U.S.A.">
        <title>Obligate biotrophy features unraveled by the genomic analysis of rust fungi.</title>
        <authorList>
            <person name="Duplessis S."/>
            <person name="Cuomo C.A."/>
            <person name="Lin Y.-C."/>
            <person name="Aerts A."/>
            <person name="Tisserant E."/>
            <person name="Veneault-Fourrey C."/>
            <person name="Joly D.L."/>
            <person name="Hacquard S."/>
            <person name="Amselem J."/>
            <person name="Cantarel B.L."/>
            <person name="Chiu R."/>
            <person name="Coutinho P.M."/>
            <person name="Feau N."/>
            <person name="Field M."/>
            <person name="Frey P."/>
            <person name="Gelhaye E."/>
            <person name="Goldberg J."/>
            <person name="Grabherr M.G."/>
            <person name="Kodira C.D."/>
            <person name="Kohler A."/>
            <person name="Kuees U."/>
            <person name="Lindquist E.A."/>
            <person name="Lucas S.M."/>
            <person name="Mago R."/>
            <person name="Mauceli E."/>
            <person name="Morin E."/>
            <person name="Murat C."/>
            <person name="Pangilinan J.L."/>
            <person name="Park R."/>
            <person name="Pearson M."/>
            <person name="Quesneville H."/>
            <person name="Rouhier N."/>
            <person name="Sakthikumar S."/>
            <person name="Salamov A.A."/>
            <person name="Schmutz J."/>
            <person name="Selles B."/>
            <person name="Shapiro H."/>
            <person name="Tanguay P."/>
            <person name="Tuskan G.A."/>
            <person name="Henrissat B."/>
            <person name="Van de Peer Y."/>
            <person name="Rouze P."/>
            <person name="Ellis J.G."/>
            <person name="Dodds P.N."/>
            <person name="Schein J.E."/>
            <person name="Zhong S."/>
            <person name="Hamelin R.C."/>
            <person name="Grigoriev I.V."/>
            <person name="Szabo L.J."/>
            <person name="Martin F."/>
        </authorList>
    </citation>
    <scope>NUCLEOTIDE SEQUENCE [LARGE SCALE GENOMIC DNA]</scope>
    <source>
        <strain evidence="8">98AG31 / pathotype 3-4-7</strain>
    </source>
</reference>
<dbReference type="Proteomes" id="UP000001072">
    <property type="component" value="Unassembled WGS sequence"/>
</dbReference>
<dbReference type="PROSITE" id="PS51192">
    <property type="entry name" value="HELICASE_ATP_BIND_1"/>
    <property type="match status" value="1"/>
</dbReference>
<organism evidence="8">
    <name type="scientific">Melampsora larici-populina (strain 98AG31 / pathotype 3-4-7)</name>
    <name type="common">Poplar leaf rust fungus</name>
    <dbReference type="NCBI Taxonomy" id="747676"/>
    <lineage>
        <taxon>Eukaryota</taxon>
        <taxon>Fungi</taxon>
        <taxon>Dikarya</taxon>
        <taxon>Basidiomycota</taxon>
        <taxon>Pucciniomycotina</taxon>
        <taxon>Pucciniomycetes</taxon>
        <taxon>Pucciniales</taxon>
        <taxon>Melampsoraceae</taxon>
        <taxon>Melampsora</taxon>
    </lineage>
</organism>
<dbReference type="InterPro" id="IPR050474">
    <property type="entry name" value="Hel308_SKI2-like"/>
</dbReference>
<dbReference type="GO" id="GO:0016787">
    <property type="term" value="F:hydrolase activity"/>
    <property type="evidence" value="ECO:0007669"/>
    <property type="project" value="UniProtKB-KW"/>
</dbReference>
<dbReference type="InterPro" id="IPR014001">
    <property type="entry name" value="Helicase_ATP-bd"/>
</dbReference>
<dbReference type="GO" id="GO:0004386">
    <property type="term" value="F:helicase activity"/>
    <property type="evidence" value="ECO:0007669"/>
    <property type="project" value="UniProtKB-KW"/>
</dbReference>
<dbReference type="Pfam" id="PF00271">
    <property type="entry name" value="Helicase_C"/>
    <property type="match status" value="1"/>
</dbReference>
<dbReference type="Gene3D" id="3.40.50.300">
    <property type="entry name" value="P-loop containing nucleotide triphosphate hydrolases"/>
    <property type="match status" value="4"/>
</dbReference>
<dbReference type="SMART" id="SM00487">
    <property type="entry name" value="DEXDc"/>
    <property type="match status" value="1"/>
</dbReference>
<dbReference type="Gene3D" id="1.10.3380.10">
    <property type="entry name" value="Sec63 N-terminal domain-like domain"/>
    <property type="match status" value="1"/>
</dbReference>
<dbReference type="SUPFAM" id="SSF52540">
    <property type="entry name" value="P-loop containing nucleoside triphosphate hydrolases"/>
    <property type="match status" value="3"/>
</dbReference>
<dbReference type="InterPro" id="IPR057842">
    <property type="entry name" value="WH_MER3"/>
</dbReference>
<evidence type="ECO:0000259" key="6">
    <source>
        <dbReference type="PROSITE" id="PS51194"/>
    </source>
</evidence>
<feature type="domain" description="Helicase C-terminal" evidence="6">
    <location>
        <begin position="279"/>
        <end position="478"/>
    </location>
</feature>
<dbReference type="Pfam" id="PF00270">
    <property type="entry name" value="DEAD"/>
    <property type="match status" value="1"/>
</dbReference>
<dbReference type="InterPro" id="IPR014756">
    <property type="entry name" value="Ig_E-set"/>
</dbReference>
<dbReference type="InterPro" id="IPR001650">
    <property type="entry name" value="Helicase_C-like"/>
</dbReference>
<dbReference type="PANTHER" id="PTHR47961">
    <property type="entry name" value="DNA POLYMERASE THETA, PUTATIVE (AFU_ORTHOLOGUE AFUA_1G05260)-RELATED"/>
    <property type="match status" value="1"/>
</dbReference>
<evidence type="ECO:0000313" key="7">
    <source>
        <dbReference type="EMBL" id="EGG03880.1"/>
    </source>
</evidence>
<dbReference type="PROSITE" id="PS51194">
    <property type="entry name" value="HELICASE_CTER"/>
    <property type="match status" value="1"/>
</dbReference>
<keyword evidence="1" id="KW-0547">Nucleotide-binding</keyword>
<dbReference type="Gene3D" id="2.60.40.150">
    <property type="entry name" value="C2 domain"/>
    <property type="match status" value="1"/>
</dbReference>
<dbReference type="InParanoid" id="F4RUR1"/>
<dbReference type="KEGG" id="mlr:MELLADRAFT_22327"/>
<keyword evidence="8" id="KW-1185">Reference proteome</keyword>
<dbReference type="EMBL" id="GL883122">
    <property type="protein sequence ID" value="EGG03880.1"/>
    <property type="molecule type" value="Genomic_DNA"/>
</dbReference>
<sequence length="1243" mass="139883">YEEISIPPAQKVPMRSDEQFIDISELDPIARASFPGYKSLNRLQSAVFPIAYKTNENMLVCAPTGAGKTDVAMLTILRAISQYSGLTFTKKHNSTQPIGKIRNDFKIIYVAPMKALAAEIVRKMGKRLSWLGLVVKELTGDMQLTKAEINATHLIVTTPEKWDVVTRKASGEDDLVSKVRVLIIDEVHLLHEDRGAVIETIVARTLRQVESSQSLIRIVGLSATLPNYIDVSDFLRVNRMQGLFYFDSSFRPVPLEQHFIGVRGKPNSSVSRTNLDLATFEKVVSNLVKEGHQVMVFVHARKETVKTSQMLRDKFMEDSLLEYLDPSEHPKYDAFKRDLNGSRNKEMKELVKDGLGIHHAGMLRSDRTISERLFESGVTKVLCCTATLAWGVNLPAYAVVIKGTQIYDASKGSFVDLGILDVLQIFGRAGRPQYEDHGVGYICTTHDRLDHYVAAITQQHPIESQFISGIVDSLNAEIALGTVTTIDEGVQWIGWTYLFVRMRKNPMVYGLTIEDVQNDPLLGSKRHSLIVNAAKTLRTIGMIRFDEDLGKLIPNQLGIIASRYYIKHASIEIFVKAFREKMTEADVLAMISESVEFDQIKVRESESDELDRLQNEIPCQVKGGPTITSGKVNILLQAHVSRCYVDDFALVSDMAYVAQNAARISRALVEIAVSKRFAETSRVLIEIGKCIDKRMWPFAHPLLQGGLSDKLIYDLDQRAGDVEIEDLAQMSAVEIGKMCHLNEKLGGVILKAARQFPRLSIGYSLQPLSSGLLRIKTDLSHEFDWSNQLHGQAEPFWIWIEDDQQREILRIRRVYLRPNKPEFSLEMVIPINPTTKILPDALAIRVMSDRWVGSDTSAEVDLKGIILPSEPPPFTTLLDLPLLSTKYLELAYCSRFLPSHLDPVETQCFHAINHTPADLLICASDLEVGRRMSMVATDRAIRLAMTRDGHYQILIFSPNRSLARQLFHYFSKAFGSRDVKVDLLVNNNDLNSRKVSQPQNRCQVMIMTSEVGQHVIKSLSTDQTILSIFLGLHLLDGVYERLISKVKGFKSSRSIGFSSPLSDVRSISDWLGIPIETQVYNFGPHIRVQPMTIEFEPIESTHSISELRSSVKSISKLIRNLNSKSSVLIFLGISPACKMIGRSLIQSLITQSDGNERSRNEGLNEKDEGLIKSVFGDQEIIDLMLHGLLILNEGMKRNEIEIGIEFFRNKKIKLMILGREMCWRLSNEMIKSNLVIGLGTEYI</sequence>
<dbReference type="VEuPathDB" id="FungiDB:MELLADRAFT_22327"/>
<dbReference type="CDD" id="cd18795">
    <property type="entry name" value="SF2_C_Ski2"/>
    <property type="match status" value="1"/>
</dbReference>
<name>F4RUR1_MELLP</name>
<dbReference type="HOGENOM" id="CLU_000335_2_2_1"/>
<dbReference type="Gene3D" id="1.10.10.10">
    <property type="entry name" value="Winged helix-like DNA-binding domain superfamily/Winged helix DNA-binding domain"/>
    <property type="match status" value="1"/>
</dbReference>
<keyword evidence="4" id="KW-0067">ATP-binding</keyword>
<keyword evidence="3" id="KW-0347">Helicase</keyword>
<feature type="non-terminal residue" evidence="7">
    <location>
        <position position="1243"/>
    </location>
</feature>
<evidence type="ECO:0000256" key="1">
    <source>
        <dbReference type="ARBA" id="ARBA00022741"/>
    </source>
</evidence>
<dbReference type="InterPro" id="IPR004179">
    <property type="entry name" value="Sec63-dom"/>
</dbReference>
<keyword evidence="2" id="KW-0378">Hydrolase</keyword>
<dbReference type="eggNOG" id="KOG0952">
    <property type="taxonomic scope" value="Eukaryota"/>
</dbReference>
<dbReference type="Pfam" id="PF02889">
    <property type="entry name" value="Sec63"/>
    <property type="match status" value="1"/>
</dbReference>
<evidence type="ECO:0000259" key="5">
    <source>
        <dbReference type="PROSITE" id="PS51192"/>
    </source>
</evidence>
<dbReference type="SUPFAM" id="SSF158702">
    <property type="entry name" value="Sec63 N-terminal domain-like"/>
    <property type="match status" value="1"/>
</dbReference>
<dbReference type="InterPro" id="IPR027417">
    <property type="entry name" value="P-loop_NTPase"/>
</dbReference>
<evidence type="ECO:0000313" key="8">
    <source>
        <dbReference type="Proteomes" id="UP000001072"/>
    </source>
</evidence>
<evidence type="ECO:0000256" key="2">
    <source>
        <dbReference type="ARBA" id="ARBA00022801"/>
    </source>
</evidence>